<accession>W7IFU1</accession>
<dbReference type="SUPFAM" id="SSF51445">
    <property type="entry name" value="(Trans)glycosidases"/>
    <property type="match status" value="1"/>
</dbReference>
<dbReference type="PANTHER" id="PTHR16631">
    <property type="entry name" value="GLUCAN 1,3-BETA-GLUCOSIDASE"/>
    <property type="match status" value="1"/>
</dbReference>
<keyword evidence="5" id="KW-0378">Hydrolase</keyword>
<reference evidence="8 9" key="1">
    <citation type="submission" date="2013-05" db="EMBL/GenBank/DDBJ databases">
        <title>Drechslerella stenobrocha genome reveals carnivorous origination and mechanical trapping mechanism of predatory fungi.</title>
        <authorList>
            <person name="Liu X."/>
            <person name="Zhang W."/>
            <person name="Liu K."/>
        </authorList>
    </citation>
    <scope>NUCLEOTIDE SEQUENCE [LARGE SCALE GENOMIC DNA]</scope>
    <source>
        <strain evidence="8 9">248</strain>
    </source>
</reference>
<comment type="subcellular location">
    <subcellularLocation>
        <location evidence="2">Cell envelope</location>
    </subcellularLocation>
</comment>
<evidence type="ECO:0000256" key="6">
    <source>
        <dbReference type="SAM" id="MobiDB-lite"/>
    </source>
</evidence>
<dbReference type="AlphaFoldDB" id="W7IFU1"/>
<dbReference type="GO" id="GO:0009986">
    <property type="term" value="C:cell surface"/>
    <property type="evidence" value="ECO:0007669"/>
    <property type="project" value="TreeGrafter"/>
</dbReference>
<evidence type="ECO:0000313" key="8">
    <source>
        <dbReference type="EMBL" id="EWC48005.1"/>
    </source>
</evidence>
<protein>
    <recommendedName>
        <fullName evidence="4">glucan endo-1,3-beta-D-glucosidase</fullName>
        <ecNumber evidence="4">3.2.1.39</ecNumber>
    </recommendedName>
</protein>
<keyword evidence="7" id="KW-0732">Signal</keyword>
<dbReference type="GO" id="GO:0005576">
    <property type="term" value="C:extracellular region"/>
    <property type="evidence" value="ECO:0007669"/>
    <property type="project" value="TreeGrafter"/>
</dbReference>
<dbReference type="OrthoDB" id="77201at2759"/>
<dbReference type="HOGENOM" id="CLU_028820_0_2_1"/>
<organism evidence="8 9">
    <name type="scientific">Drechslerella stenobrocha 248</name>
    <dbReference type="NCBI Taxonomy" id="1043628"/>
    <lineage>
        <taxon>Eukaryota</taxon>
        <taxon>Fungi</taxon>
        <taxon>Dikarya</taxon>
        <taxon>Ascomycota</taxon>
        <taxon>Pezizomycotina</taxon>
        <taxon>Orbiliomycetes</taxon>
        <taxon>Orbiliales</taxon>
        <taxon>Orbiliaceae</taxon>
        <taxon>Drechslerella</taxon>
    </lineage>
</organism>
<proteinExistence type="inferred from homology"/>
<dbReference type="GO" id="GO:0009277">
    <property type="term" value="C:fungal-type cell wall"/>
    <property type="evidence" value="ECO:0007669"/>
    <property type="project" value="TreeGrafter"/>
</dbReference>
<evidence type="ECO:0000256" key="4">
    <source>
        <dbReference type="ARBA" id="ARBA00012780"/>
    </source>
</evidence>
<dbReference type="GO" id="GO:0071555">
    <property type="term" value="P:cell wall organization"/>
    <property type="evidence" value="ECO:0007669"/>
    <property type="project" value="TreeGrafter"/>
</dbReference>
<comment type="catalytic activity">
    <reaction evidence="1">
        <text>Hydrolysis of (1-&gt;3)-beta-D-glucosidic linkages in (1-&gt;3)-beta-D-glucans.</text>
        <dbReference type="EC" id="3.2.1.39"/>
    </reaction>
</comment>
<evidence type="ECO:0000256" key="3">
    <source>
        <dbReference type="ARBA" id="ARBA00008773"/>
    </source>
</evidence>
<feature type="compositionally biased region" description="Low complexity" evidence="6">
    <location>
        <begin position="325"/>
        <end position="345"/>
    </location>
</feature>
<feature type="chain" id="PRO_5004893480" description="glucan endo-1,3-beta-D-glucosidase" evidence="7">
    <location>
        <begin position="22"/>
        <end position="410"/>
    </location>
</feature>
<evidence type="ECO:0000256" key="2">
    <source>
        <dbReference type="ARBA" id="ARBA00004196"/>
    </source>
</evidence>
<dbReference type="PANTHER" id="PTHR16631:SF13">
    <property type="entry name" value="GLUCAN ENDO-1,3-BETA-GLUCOSIDASE EGLC-RELATED"/>
    <property type="match status" value="1"/>
</dbReference>
<keyword evidence="9" id="KW-1185">Reference proteome</keyword>
<feature type="region of interest" description="Disordered" evidence="6">
    <location>
        <begin position="325"/>
        <end position="385"/>
    </location>
</feature>
<feature type="compositionally biased region" description="Low complexity" evidence="6">
    <location>
        <begin position="359"/>
        <end position="380"/>
    </location>
</feature>
<dbReference type="EMBL" id="KI966406">
    <property type="protein sequence ID" value="EWC48005.1"/>
    <property type="molecule type" value="Genomic_DNA"/>
</dbReference>
<dbReference type="Proteomes" id="UP000024837">
    <property type="component" value="Unassembled WGS sequence"/>
</dbReference>
<dbReference type="Gene3D" id="3.20.20.80">
    <property type="entry name" value="Glycosidases"/>
    <property type="match status" value="1"/>
</dbReference>
<sequence length="410" mass="43652">MLRKSAVFAALAAASVANAQGEYLGFNYGASKANFGPVKVYEDFKEEFLIAQNLTGTEYKFTSARLYTMIQGPSKDDPISAIKAAIDTNTTLLLGMWCSAGQDIVTNEINAVLKAINLYGSRFTNLVVGLSVGSEDLYRSSEMGIQNESGIGAQPAELVKYIGQVRRALAGTPLKSVPIGHVDTWTVWVNGSNSAVVDALDWIGFDAYPYFQNTMSNTIDQAPQLFWEAYENTIKATGKEVWITETGWPVQGKNMNLAKANSKDAKQYWDQIGCAIFGKYKTWWYMLRDADPVAPETEFGIVGADLKPYYDLSCKNAKPVARPLSTSTAASSTARPSSTGASSRTIGSNSAPGTFAVETTAPTSTGAPAGAPAGAAQTTGSNNTPSSAFSIRVTVGLVAANAIAIAFLLL</sequence>
<dbReference type="EC" id="3.2.1.39" evidence="4"/>
<evidence type="ECO:0000256" key="1">
    <source>
        <dbReference type="ARBA" id="ARBA00000382"/>
    </source>
</evidence>
<feature type="signal peptide" evidence="7">
    <location>
        <begin position="1"/>
        <end position="21"/>
    </location>
</feature>
<gene>
    <name evidence="8" type="ORF">DRE_02584</name>
</gene>
<name>W7IFU1_9PEZI</name>
<dbReference type="InterPro" id="IPR017853">
    <property type="entry name" value="GH"/>
</dbReference>
<evidence type="ECO:0000256" key="5">
    <source>
        <dbReference type="ARBA" id="ARBA00022801"/>
    </source>
</evidence>
<dbReference type="GO" id="GO:0042973">
    <property type="term" value="F:glucan endo-1,3-beta-D-glucosidase activity"/>
    <property type="evidence" value="ECO:0007669"/>
    <property type="project" value="UniProtKB-EC"/>
</dbReference>
<evidence type="ECO:0000256" key="7">
    <source>
        <dbReference type="SAM" id="SignalP"/>
    </source>
</evidence>
<comment type="similarity">
    <text evidence="3">Belongs to the glycosyl hydrolase 17 family.</text>
</comment>
<dbReference type="InterPro" id="IPR050732">
    <property type="entry name" value="Beta-glucan_modifiers"/>
</dbReference>
<evidence type="ECO:0000313" key="9">
    <source>
        <dbReference type="Proteomes" id="UP000024837"/>
    </source>
</evidence>